<reference evidence="1" key="2">
    <citation type="journal article" date="2015" name="Fish Shellfish Immunol.">
        <title>Early steps in the European eel (Anguilla anguilla)-Vibrio vulnificus interaction in the gills: Role of the RtxA13 toxin.</title>
        <authorList>
            <person name="Callol A."/>
            <person name="Pajuelo D."/>
            <person name="Ebbesson L."/>
            <person name="Teles M."/>
            <person name="MacKenzie S."/>
            <person name="Amaro C."/>
        </authorList>
    </citation>
    <scope>NUCLEOTIDE SEQUENCE</scope>
</reference>
<sequence>MHAAPYVGLHALKYHQYTNLNAHSGFRMSPRKIRI</sequence>
<organism evidence="1">
    <name type="scientific">Anguilla anguilla</name>
    <name type="common">European freshwater eel</name>
    <name type="synonym">Muraena anguilla</name>
    <dbReference type="NCBI Taxonomy" id="7936"/>
    <lineage>
        <taxon>Eukaryota</taxon>
        <taxon>Metazoa</taxon>
        <taxon>Chordata</taxon>
        <taxon>Craniata</taxon>
        <taxon>Vertebrata</taxon>
        <taxon>Euteleostomi</taxon>
        <taxon>Actinopterygii</taxon>
        <taxon>Neopterygii</taxon>
        <taxon>Teleostei</taxon>
        <taxon>Anguilliformes</taxon>
        <taxon>Anguillidae</taxon>
        <taxon>Anguilla</taxon>
    </lineage>
</organism>
<proteinExistence type="predicted"/>
<evidence type="ECO:0000313" key="1">
    <source>
        <dbReference type="EMBL" id="JAH71755.1"/>
    </source>
</evidence>
<dbReference type="AlphaFoldDB" id="A0A0E9V2V6"/>
<protein>
    <submittedName>
        <fullName evidence="1">Uncharacterized protein</fullName>
    </submittedName>
</protein>
<accession>A0A0E9V2V6</accession>
<reference evidence="1" key="1">
    <citation type="submission" date="2014-11" db="EMBL/GenBank/DDBJ databases">
        <authorList>
            <person name="Amaro Gonzalez C."/>
        </authorList>
    </citation>
    <scope>NUCLEOTIDE SEQUENCE</scope>
</reference>
<name>A0A0E9V2V6_ANGAN</name>
<dbReference type="EMBL" id="GBXM01036822">
    <property type="protein sequence ID" value="JAH71755.1"/>
    <property type="molecule type" value="Transcribed_RNA"/>
</dbReference>